<dbReference type="KEGG" id="slz:B5P37_11450"/>
<evidence type="ECO:0000256" key="4">
    <source>
        <dbReference type="ARBA" id="ARBA00022989"/>
    </source>
</evidence>
<accession>A0AAC9WK65</accession>
<keyword evidence="3 6" id="KW-0812">Transmembrane</keyword>
<dbReference type="GO" id="GO:0005886">
    <property type="term" value="C:plasma membrane"/>
    <property type="evidence" value="ECO:0007669"/>
    <property type="project" value="UniProtKB-SubCell"/>
</dbReference>
<dbReference type="Proteomes" id="UP000242864">
    <property type="component" value="Chromosome"/>
</dbReference>
<evidence type="ECO:0000313" key="8">
    <source>
        <dbReference type="Proteomes" id="UP000242864"/>
    </source>
</evidence>
<dbReference type="PANTHER" id="PTHR23513">
    <property type="entry name" value="INTEGRAL MEMBRANE EFFLUX PROTEIN-RELATED"/>
    <property type="match status" value="1"/>
</dbReference>
<dbReference type="SUPFAM" id="SSF103473">
    <property type="entry name" value="MFS general substrate transporter"/>
    <property type="match status" value="1"/>
</dbReference>
<proteinExistence type="predicted"/>
<feature type="transmembrane region" description="Helical" evidence="6">
    <location>
        <begin position="132"/>
        <end position="165"/>
    </location>
</feature>
<evidence type="ECO:0000256" key="5">
    <source>
        <dbReference type="ARBA" id="ARBA00023136"/>
    </source>
</evidence>
<evidence type="ECO:0008006" key="9">
    <source>
        <dbReference type="Google" id="ProtNLM"/>
    </source>
</evidence>
<evidence type="ECO:0000256" key="2">
    <source>
        <dbReference type="ARBA" id="ARBA00022475"/>
    </source>
</evidence>
<reference evidence="7 8" key="1">
    <citation type="submission" date="2017-04" db="EMBL/GenBank/DDBJ databases">
        <authorList>
            <person name="Veseli I.A."/>
            <person name="Tang C."/>
            <person name="Pombert J.-F."/>
        </authorList>
    </citation>
    <scope>NUCLEOTIDE SEQUENCE [LARGE SCALE GENOMIC DNA]</scope>
    <source>
        <strain evidence="7 8">ATCC 700373</strain>
    </source>
</reference>
<feature type="transmembrane region" description="Helical" evidence="6">
    <location>
        <begin position="98"/>
        <end position="120"/>
    </location>
</feature>
<evidence type="ECO:0000313" key="7">
    <source>
        <dbReference type="EMBL" id="ARJ51888.1"/>
    </source>
</evidence>
<dbReference type="InterPro" id="IPR036259">
    <property type="entry name" value="MFS_trans_sf"/>
</dbReference>
<feature type="transmembrane region" description="Helical" evidence="6">
    <location>
        <begin position="185"/>
        <end position="208"/>
    </location>
</feature>
<comment type="subcellular location">
    <subcellularLocation>
        <location evidence="1">Cell membrane</location>
        <topology evidence="1">Multi-pass membrane protein</topology>
    </subcellularLocation>
</comment>
<keyword evidence="8" id="KW-1185">Reference proteome</keyword>
<dbReference type="Gene3D" id="1.20.1250.20">
    <property type="entry name" value="MFS general substrate transporter like domains"/>
    <property type="match status" value="1"/>
</dbReference>
<feature type="transmembrane region" description="Helical" evidence="6">
    <location>
        <begin position="6"/>
        <end position="32"/>
    </location>
</feature>
<name>A0AAC9WK65_9STAP</name>
<dbReference type="EMBL" id="CP020773">
    <property type="protein sequence ID" value="ARJ51888.1"/>
    <property type="molecule type" value="Genomic_DNA"/>
</dbReference>
<keyword evidence="5 6" id="KW-0472">Membrane</keyword>
<evidence type="ECO:0000256" key="3">
    <source>
        <dbReference type="ARBA" id="ARBA00022692"/>
    </source>
</evidence>
<sequence length="243" mass="27290">MGGILLLLLGINDMILLTLVLFWLASIMCYYLPTVNKEVVENETTLQSVFKGWKCIFSNTQLKIILGINLFEIFANSIWVSSIILAFISIVLKQDETYWGYINTTHSIGIILGGWGILKFSSHLNHHKSFWIFISLILTVIVFSISLVFINSIIFLVASICIGFFSQLKEIPESTIIQTSVDEEALVNVYAVIEVVSTLAFSLSLVMMSGLTDLIHVQNVFWVAVALILVEAMMVFSVRKQLN</sequence>
<dbReference type="PANTHER" id="PTHR23513:SF19">
    <property type="entry name" value="MAJOR FACILITATOR SUPERFAMILY (MFS) PROFILE DOMAIN-CONTAINING PROTEIN"/>
    <property type="match status" value="1"/>
</dbReference>
<evidence type="ECO:0000256" key="6">
    <source>
        <dbReference type="SAM" id="Phobius"/>
    </source>
</evidence>
<keyword evidence="4 6" id="KW-1133">Transmembrane helix</keyword>
<evidence type="ECO:0000256" key="1">
    <source>
        <dbReference type="ARBA" id="ARBA00004651"/>
    </source>
</evidence>
<feature type="transmembrane region" description="Helical" evidence="6">
    <location>
        <begin position="73"/>
        <end position="92"/>
    </location>
</feature>
<feature type="transmembrane region" description="Helical" evidence="6">
    <location>
        <begin position="220"/>
        <end position="238"/>
    </location>
</feature>
<dbReference type="AlphaFoldDB" id="A0AAC9WK65"/>
<organism evidence="7 8">
    <name type="scientific">Staphylococcus lutrae</name>
    <dbReference type="NCBI Taxonomy" id="155085"/>
    <lineage>
        <taxon>Bacteria</taxon>
        <taxon>Bacillati</taxon>
        <taxon>Bacillota</taxon>
        <taxon>Bacilli</taxon>
        <taxon>Bacillales</taxon>
        <taxon>Staphylococcaceae</taxon>
        <taxon>Staphylococcus</taxon>
    </lineage>
</organism>
<protein>
    <recommendedName>
        <fullName evidence="9">MFS transporter</fullName>
    </recommendedName>
</protein>
<gene>
    <name evidence="7" type="ORF">B5P37_11450</name>
</gene>
<keyword evidence="2" id="KW-1003">Cell membrane</keyword>